<proteinExistence type="predicted"/>
<dbReference type="Gene3D" id="3.40.50.150">
    <property type="entry name" value="Vaccinia Virus protein VP39"/>
    <property type="match status" value="1"/>
</dbReference>
<protein>
    <recommendedName>
        <fullName evidence="1">Methyltransferase type 11 domain-containing protein</fullName>
    </recommendedName>
</protein>
<dbReference type="InterPro" id="IPR029063">
    <property type="entry name" value="SAM-dependent_MTases_sf"/>
</dbReference>
<dbReference type="STRING" id="295108.HT99x_02593"/>
<dbReference type="InterPro" id="IPR013216">
    <property type="entry name" value="Methyltransf_11"/>
</dbReference>
<dbReference type="OrthoDB" id="9777638at2"/>
<dbReference type="SUPFAM" id="SSF53335">
    <property type="entry name" value="S-adenosyl-L-methionine-dependent methyltransferases"/>
    <property type="match status" value="1"/>
</dbReference>
<sequence length="363" mass="42549">MPLMTNYKELESILRCPLTRSNLSWLNDGDLQALKSRVQKQELRSCHASFDAAIWQGAFKATKFDVYYLVVDDIIYLLPEFALQKQNVLRLAEHDNDMTKQSVKQFYDSFGWQQESGIFQDALDSEDLREVSRDYIEQCHARLKQHLPATGRYLLDVASGPIQYDAYLAYSENYHYRLCADISLRALQAAKQKLGAKGIYLLSDVTRLPLQTGKIDAAISLHTLYHVPKEQQLQGYTEIQRVLKPKGSSVVIYSWGRRALLMNVLMFPVKLWSLLKRLQRTKQTGQTLYFYAHSYEWYRRHIQRQYDCKLYSWRSVNVPFLKLFIHRKFGGRMLLKAFFWLENRFPQLMGRIGAYPLFVSTKP</sequence>
<evidence type="ECO:0000259" key="1">
    <source>
        <dbReference type="Pfam" id="PF08241"/>
    </source>
</evidence>
<dbReference type="AlphaFoldDB" id="A0A0Q9YUL2"/>
<dbReference type="GO" id="GO:0008757">
    <property type="term" value="F:S-adenosylmethionine-dependent methyltransferase activity"/>
    <property type="evidence" value="ECO:0007669"/>
    <property type="project" value="InterPro"/>
</dbReference>
<dbReference type="Pfam" id="PF08241">
    <property type="entry name" value="Methyltransf_11"/>
    <property type="match status" value="1"/>
</dbReference>
<organism evidence="2">
    <name type="scientific">Candidatus Berkiella aquae</name>
    <dbReference type="NCBI Taxonomy" id="295108"/>
    <lineage>
        <taxon>Bacteria</taxon>
        <taxon>Pseudomonadati</taxon>
        <taxon>Pseudomonadota</taxon>
        <taxon>Gammaproteobacteria</taxon>
        <taxon>Candidatus Berkiellales</taxon>
        <taxon>Candidatus Berkiellaceae</taxon>
        <taxon>Candidatus Berkiella</taxon>
    </lineage>
</organism>
<evidence type="ECO:0000313" key="2">
    <source>
        <dbReference type="EMBL" id="KRG20343.1"/>
    </source>
</evidence>
<comment type="caution">
    <text evidence="2">The sequence shown here is derived from an EMBL/GenBank/DDBJ whole genome shotgun (WGS) entry which is preliminary data.</text>
</comment>
<accession>A0A0Q9YUL2</accession>
<feature type="domain" description="Methyltransferase type 11" evidence="1">
    <location>
        <begin position="155"/>
        <end position="250"/>
    </location>
</feature>
<reference evidence="2" key="1">
    <citation type="submission" date="2015-09" db="EMBL/GenBank/DDBJ databases">
        <title>Draft Genome Sequences of Two Novel Amoeba-resistant Intranuclear Bacteria, Candidatus Berkiella cookevillensis and Candidatus Berkiella aquae.</title>
        <authorList>
            <person name="Mehari Y.T."/>
            <person name="Arivett B.A."/>
            <person name="Farone A.L."/>
            <person name="Gunderson J.H."/>
            <person name="Farone M.B."/>
        </authorList>
    </citation>
    <scope>NUCLEOTIDE SEQUENCE [LARGE SCALE GENOMIC DNA]</scope>
    <source>
        <strain evidence="2">HT99</strain>
    </source>
</reference>
<dbReference type="EMBL" id="LKAJ01000013">
    <property type="protein sequence ID" value="KRG20343.1"/>
    <property type="molecule type" value="Genomic_DNA"/>
</dbReference>
<gene>
    <name evidence="2" type="ORF">HT99x_02593</name>
</gene>
<name>A0A0Q9YUL2_9GAMM</name>